<evidence type="ECO:0000256" key="7">
    <source>
        <dbReference type="ARBA" id="ARBA00022968"/>
    </source>
</evidence>
<dbReference type="PANTHER" id="PTHR11214:SF286">
    <property type="entry name" value="HYDROXYPROLINE O-GALACTOSYLTRANSFERASE GALT4"/>
    <property type="match status" value="1"/>
</dbReference>
<proteinExistence type="inferred from homology"/>
<evidence type="ECO:0000256" key="13">
    <source>
        <dbReference type="SAM" id="Phobius"/>
    </source>
</evidence>
<evidence type="ECO:0000259" key="14">
    <source>
        <dbReference type="PROSITE" id="PS51304"/>
    </source>
</evidence>
<feature type="region of interest" description="Disordered" evidence="12">
    <location>
        <begin position="63"/>
        <end position="90"/>
    </location>
</feature>
<sequence>MRRGKGEPFIILNWRRFLHAFLVFVFVFVLFISFEGPELLNWSSFSDEDPELYEARRSSIAQKDSRNPRFQDSRDRFSNSANTLGNNSPFISSSHEALRARHTWKHSSDRNSIREYGRIPRQIREMQNGTRFVSALEKMASDAWQVGLHLWTDMHHNKSNAQNHSSRGIMRDSCPHSIFLSEKYLQKNGMMARLPCGLMLGSSITVVGTPLPGHVERLVKAYRSRHGPLIAIVSQFIVELEGQKIYDTEDPPRILHVNPRLKGDWSGKSIFEVNTCYRGQWGTAQRCNGVESQHDDTVDGLLRCEKWNNEDEESSKDTKSSSWLDRLMGIADRPNMEWHYPFSENESFVFTIRAGWEGYHMTVDGRHIASSPYRVGFSLEEAASLTVKGDIQLHSIVATSLRLSHPSLSPDTVLELNHKWKVPLQHTSVDFFIGILSSSNHFSERMAIRKTWLQSKSIQTAKVLARFFVALHASIEVDLQLKEEADFYGDVIIVPFLDRYELLVLKTVAICEYALRNTSATYIMKCDDDNFVRVETVLEAVKAAGHQKGLYMGNINLDHRPLRVGKWAVTYEEWPEGDYPPYANGPGYIITRDIASFIVSEKNNNTLRLFKMEDVSMGMWVVHFNALHQVHYQHSWKFCQFGCINDYYTAHYQLPKQMFCMWEKLKQGKAECCNA</sequence>
<comment type="caution">
    <text evidence="15">The sequence shown here is derived from an EMBL/GenBank/DDBJ whole genome shotgun (WGS) entry which is preliminary data.</text>
</comment>
<dbReference type="OMA" id="VRVIMAI"/>
<keyword evidence="6 13" id="KW-0812">Transmembrane</keyword>
<dbReference type="InterPro" id="IPR001079">
    <property type="entry name" value="Galectin_CRD"/>
</dbReference>
<dbReference type="Gene3D" id="3.90.550.50">
    <property type="match status" value="1"/>
</dbReference>
<dbReference type="PANTHER" id="PTHR11214">
    <property type="entry name" value="BETA-1,3-N-ACETYLGLUCOSAMINYLTRANSFERASE"/>
    <property type="match status" value="1"/>
</dbReference>
<evidence type="ECO:0000256" key="3">
    <source>
        <dbReference type="ARBA" id="ARBA00008661"/>
    </source>
</evidence>
<dbReference type="InterPro" id="IPR002659">
    <property type="entry name" value="Glyco_trans_31"/>
</dbReference>
<dbReference type="InterPro" id="IPR013320">
    <property type="entry name" value="ConA-like_dom_sf"/>
</dbReference>
<organism evidence="15 16">
    <name type="scientific">Ceratopteris richardii</name>
    <name type="common">Triangle waterfern</name>
    <dbReference type="NCBI Taxonomy" id="49495"/>
    <lineage>
        <taxon>Eukaryota</taxon>
        <taxon>Viridiplantae</taxon>
        <taxon>Streptophyta</taxon>
        <taxon>Embryophyta</taxon>
        <taxon>Tracheophyta</taxon>
        <taxon>Polypodiopsida</taxon>
        <taxon>Polypodiidae</taxon>
        <taxon>Polypodiales</taxon>
        <taxon>Pteridineae</taxon>
        <taxon>Pteridaceae</taxon>
        <taxon>Parkerioideae</taxon>
        <taxon>Ceratopteris</taxon>
    </lineage>
</organism>
<comment type="pathway">
    <text evidence="2">Protein modification; protein glycosylation.</text>
</comment>
<dbReference type="FunFam" id="3.90.550.50:FF:000005">
    <property type="entry name" value="Hydroxyproline O-galactosyltransferase"/>
    <property type="match status" value="1"/>
</dbReference>
<accession>A0A8T2R0Y1</accession>
<evidence type="ECO:0000256" key="6">
    <source>
        <dbReference type="ARBA" id="ARBA00022692"/>
    </source>
</evidence>
<evidence type="ECO:0000256" key="1">
    <source>
        <dbReference type="ARBA" id="ARBA00004323"/>
    </source>
</evidence>
<feature type="compositionally biased region" description="Polar residues" evidence="12">
    <location>
        <begin position="78"/>
        <end position="90"/>
    </location>
</feature>
<dbReference type="GO" id="GO:0000139">
    <property type="term" value="C:Golgi membrane"/>
    <property type="evidence" value="ECO:0007669"/>
    <property type="project" value="UniProtKB-SubCell"/>
</dbReference>
<dbReference type="OrthoDB" id="2139606at2759"/>
<feature type="transmembrane region" description="Helical" evidence="13">
    <location>
        <begin position="12"/>
        <end position="34"/>
    </location>
</feature>
<evidence type="ECO:0000256" key="11">
    <source>
        <dbReference type="ARBA" id="ARBA00023211"/>
    </source>
</evidence>
<comment type="subcellular location">
    <subcellularLocation>
        <location evidence="1">Golgi apparatus membrane</location>
        <topology evidence="1">Single-pass type II membrane protein</topology>
    </subcellularLocation>
</comment>
<feature type="compositionally biased region" description="Basic and acidic residues" evidence="12">
    <location>
        <begin position="63"/>
        <end position="77"/>
    </location>
</feature>
<dbReference type="CDD" id="cd00070">
    <property type="entry name" value="GLECT"/>
    <property type="match status" value="1"/>
</dbReference>
<evidence type="ECO:0000256" key="4">
    <source>
        <dbReference type="ARBA" id="ARBA00022676"/>
    </source>
</evidence>
<evidence type="ECO:0000256" key="10">
    <source>
        <dbReference type="ARBA" id="ARBA00023136"/>
    </source>
</evidence>
<comment type="similarity">
    <text evidence="3">Belongs to the glycosyltransferase 31 family.</text>
</comment>
<reference evidence="15" key="1">
    <citation type="submission" date="2021-08" db="EMBL/GenBank/DDBJ databases">
        <title>WGS assembly of Ceratopteris richardii.</title>
        <authorList>
            <person name="Marchant D.B."/>
            <person name="Chen G."/>
            <person name="Jenkins J."/>
            <person name="Shu S."/>
            <person name="Leebens-Mack J."/>
            <person name="Grimwood J."/>
            <person name="Schmutz J."/>
            <person name="Soltis P."/>
            <person name="Soltis D."/>
            <person name="Chen Z.-H."/>
        </authorList>
    </citation>
    <scope>NUCLEOTIDE SEQUENCE</scope>
    <source>
        <strain evidence="15">Whitten #5841</strain>
        <tissue evidence="15">Leaf</tissue>
    </source>
</reference>
<protein>
    <recommendedName>
        <fullName evidence="14">Galectin domain-containing protein</fullName>
    </recommendedName>
</protein>
<keyword evidence="8 13" id="KW-1133">Transmembrane helix</keyword>
<dbReference type="Gene3D" id="2.60.120.200">
    <property type="match status" value="1"/>
</dbReference>
<keyword evidence="10 13" id="KW-0472">Membrane</keyword>
<dbReference type="SMART" id="SM00908">
    <property type="entry name" value="Gal-bind_lectin"/>
    <property type="match status" value="1"/>
</dbReference>
<evidence type="ECO:0000313" key="15">
    <source>
        <dbReference type="EMBL" id="KAH7289590.1"/>
    </source>
</evidence>
<evidence type="ECO:0000256" key="12">
    <source>
        <dbReference type="SAM" id="MobiDB-lite"/>
    </source>
</evidence>
<dbReference type="GO" id="GO:0030246">
    <property type="term" value="F:carbohydrate binding"/>
    <property type="evidence" value="ECO:0007669"/>
    <property type="project" value="InterPro"/>
</dbReference>
<evidence type="ECO:0000256" key="2">
    <source>
        <dbReference type="ARBA" id="ARBA00004922"/>
    </source>
</evidence>
<dbReference type="PROSITE" id="PS51304">
    <property type="entry name" value="GALECTIN"/>
    <property type="match status" value="1"/>
</dbReference>
<keyword evidence="5" id="KW-0808">Transferase</keyword>
<evidence type="ECO:0000256" key="9">
    <source>
        <dbReference type="ARBA" id="ARBA00023034"/>
    </source>
</evidence>
<keyword evidence="11" id="KW-0464">Manganese</keyword>
<gene>
    <name evidence="15" type="ORF">KP509_30G010900</name>
</gene>
<keyword evidence="7" id="KW-0735">Signal-anchor</keyword>
<dbReference type="Proteomes" id="UP000825935">
    <property type="component" value="Chromosome 30"/>
</dbReference>
<dbReference type="Pfam" id="PF00337">
    <property type="entry name" value="Gal-bind_lectin"/>
    <property type="match status" value="1"/>
</dbReference>
<feature type="domain" description="Galectin" evidence="14">
    <location>
        <begin position="190"/>
        <end position="399"/>
    </location>
</feature>
<dbReference type="AlphaFoldDB" id="A0A8T2R0Y1"/>
<dbReference type="SUPFAM" id="SSF49899">
    <property type="entry name" value="Concanavalin A-like lectins/glucanases"/>
    <property type="match status" value="1"/>
</dbReference>
<dbReference type="Pfam" id="PF01762">
    <property type="entry name" value="Galactosyl_T"/>
    <property type="match status" value="1"/>
</dbReference>
<evidence type="ECO:0000313" key="16">
    <source>
        <dbReference type="Proteomes" id="UP000825935"/>
    </source>
</evidence>
<dbReference type="EMBL" id="CM035435">
    <property type="protein sequence ID" value="KAH7289590.1"/>
    <property type="molecule type" value="Genomic_DNA"/>
</dbReference>
<evidence type="ECO:0000256" key="8">
    <source>
        <dbReference type="ARBA" id="ARBA00022989"/>
    </source>
</evidence>
<dbReference type="GO" id="GO:1990714">
    <property type="term" value="F:hydroxyproline O-galactosyltransferase activity"/>
    <property type="evidence" value="ECO:0007669"/>
    <property type="project" value="TreeGrafter"/>
</dbReference>
<name>A0A8T2R0Y1_CERRI</name>
<evidence type="ECO:0000256" key="5">
    <source>
        <dbReference type="ARBA" id="ARBA00022679"/>
    </source>
</evidence>
<keyword evidence="16" id="KW-1185">Reference proteome</keyword>
<dbReference type="GO" id="GO:1901137">
    <property type="term" value="P:carbohydrate derivative biosynthetic process"/>
    <property type="evidence" value="ECO:0007669"/>
    <property type="project" value="UniProtKB-ARBA"/>
</dbReference>
<keyword evidence="4" id="KW-0328">Glycosyltransferase</keyword>
<keyword evidence="9" id="KW-0333">Golgi apparatus</keyword>